<evidence type="ECO:0000259" key="1">
    <source>
        <dbReference type="Pfam" id="PF05773"/>
    </source>
</evidence>
<dbReference type="InterPro" id="IPR016135">
    <property type="entry name" value="UBQ-conjugating_enzyme/RWD"/>
</dbReference>
<dbReference type="PANTHER" id="PTHR15955:SF8">
    <property type="entry name" value="RWD DOMAIN-CONTAINING PROTEIN 2B-RELATED"/>
    <property type="match status" value="1"/>
</dbReference>
<evidence type="ECO:0000313" key="4">
    <source>
        <dbReference type="Proteomes" id="UP000267096"/>
    </source>
</evidence>
<keyword evidence="4" id="KW-1185">Reference proteome</keyword>
<dbReference type="PANTHER" id="PTHR15955">
    <property type="entry name" value="RWD DOMAIN CONTAINING PROTEIN 2"/>
    <property type="match status" value="1"/>
</dbReference>
<dbReference type="InterPro" id="IPR010541">
    <property type="entry name" value="Prp3_C"/>
</dbReference>
<dbReference type="Proteomes" id="UP000267096">
    <property type="component" value="Unassembled WGS sequence"/>
</dbReference>
<dbReference type="AlphaFoldDB" id="A0A0M3K6V1"/>
<sequence>MFSEDELELPEGDSTFVEGRDTIIILRLNIDEVPVELVTQCTVEYPLYSKPNVFVRCNHVNVDSLNQQIRSFVNELQLGEPIIMTIVQWLQENFSIFKLLQLSSISVPFSTIRRYFQLDNQNNELSSEECASKTNDSNDSVVYARYWIYSHHLRSNIKRKDIEYIAKQLDLNGFSCPGKPGIIVVEGEANSCKEFWEKVRGWTWKHIVVRHTEESSEGSDGFLRLEKFKEIIFSSNDGKRIELGDMKIYLRDHDLEYGFAILLNL</sequence>
<accession>A0A0M3K6V1</accession>
<dbReference type="OrthoDB" id="432412at2759"/>
<dbReference type="Pfam" id="PF06544">
    <property type="entry name" value="Prp3_C"/>
    <property type="match status" value="1"/>
</dbReference>
<protein>
    <submittedName>
        <fullName evidence="5">RWD domain-containing protein</fullName>
    </submittedName>
</protein>
<dbReference type="InterPro" id="IPR059181">
    <property type="entry name" value="RWDD2A-B_C"/>
</dbReference>
<name>A0A0M3K6V1_ANISI</name>
<dbReference type="Gene3D" id="3.10.110.10">
    <property type="entry name" value="Ubiquitin Conjugating Enzyme"/>
    <property type="match status" value="1"/>
</dbReference>
<feature type="domain" description="Small nuclear ribonucleoprotein Prp3 C-terminal" evidence="2">
    <location>
        <begin position="147"/>
        <end position="212"/>
    </location>
</feature>
<reference evidence="5" key="1">
    <citation type="submission" date="2017-02" db="UniProtKB">
        <authorList>
            <consortium name="WormBaseParasite"/>
        </authorList>
    </citation>
    <scope>IDENTIFICATION</scope>
</reference>
<evidence type="ECO:0000313" key="3">
    <source>
        <dbReference type="EMBL" id="VDK56863.1"/>
    </source>
</evidence>
<evidence type="ECO:0000313" key="5">
    <source>
        <dbReference type="WBParaSite" id="ASIM_0001669201-mRNA-1"/>
    </source>
</evidence>
<dbReference type="InterPro" id="IPR017359">
    <property type="entry name" value="Phi-like"/>
</dbReference>
<dbReference type="Pfam" id="PF05773">
    <property type="entry name" value="RWD"/>
    <property type="match status" value="1"/>
</dbReference>
<dbReference type="WBParaSite" id="ASIM_0001669201-mRNA-1">
    <property type="protein sequence ID" value="ASIM_0001669201-mRNA-1"/>
    <property type="gene ID" value="ASIM_0001669201"/>
</dbReference>
<dbReference type="EMBL" id="UYRR01032808">
    <property type="protein sequence ID" value="VDK56863.1"/>
    <property type="molecule type" value="Genomic_DNA"/>
</dbReference>
<reference evidence="3 4" key="2">
    <citation type="submission" date="2018-11" db="EMBL/GenBank/DDBJ databases">
        <authorList>
            <consortium name="Pathogen Informatics"/>
        </authorList>
    </citation>
    <scope>NUCLEOTIDE SEQUENCE [LARGE SCALE GENOMIC DNA]</scope>
</reference>
<gene>
    <name evidence="3" type="ORF">ASIM_LOCUS16100</name>
</gene>
<feature type="domain" description="RWD" evidence="1">
    <location>
        <begin position="26"/>
        <end position="93"/>
    </location>
</feature>
<dbReference type="PIRSF" id="PIRSF038021">
    <property type="entry name" value="UCP038021_RWDD2"/>
    <property type="match status" value="1"/>
</dbReference>
<proteinExistence type="predicted"/>
<organism evidence="5">
    <name type="scientific">Anisakis simplex</name>
    <name type="common">Herring worm</name>
    <dbReference type="NCBI Taxonomy" id="6269"/>
    <lineage>
        <taxon>Eukaryota</taxon>
        <taxon>Metazoa</taxon>
        <taxon>Ecdysozoa</taxon>
        <taxon>Nematoda</taxon>
        <taxon>Chromadorea</taxon>
        <taxon>Rhabditida</taxon>
        <taxon>Spirurina</taxon>
        <taxon>Ascaridomorpha</taxon>
        <taxon>Ascaridoidea</taxon>
        <taxon>Anisakidae</taxon>
        <taxon>Anisakis</taxon>
        <taxon>Anisakis simplex complex</taxon>
    </lineage>
</organism>
<evidence type="ECO:0000259" key="2">
    <source>
        <dbReference type="Pfam" id="PF06544"/>
    </source>
</evidence>
<dbReference type="InterPro" id="IPR006575">
    <property type="entry name" value="RWD_dom"/>
</dbReference>
<dbReference type="SUPFAM" id="SSF54495">
    <property type="entry name" value="UBC-like"/>
    <property type="match status" value="1"/>
</dbReference>
<dbReference type="CDD" id="cd24163">
    <property type="entry name" value="RWDD2_C"/>
    <property type="match status" value="1"/>
</dbReference>